<dbReference type="Proteomes" id="UP000663836">
    <property type="component" value="Unassembled WGS sequence"/>
</dbReference>
<evidence type="ECO:0000313" key="3">
    <source>
        <dbReference type="Proteomes" id="UP000663836"/>
    </source>
</evidence>
<dbReference type="PROSITE" id="PS50181">
    <property type="entry name" value="FBOX"/>
    <property type="match status" value="1"/>
</dbReference>
<dbReference type="InterPro" id="IPR001810">
    <property type="entry name" value="F-box_dom"/>
</dbReference>
<accession>A0A819LUY4</accession>
<dbReference type="AlphaFoldDB" id="A0A819LUY4"/>
<gene>
    <name evidence="2" type="ORF">JBS370_LOCUS24400</name>
</gene>
<sequence>MNILSSNDIHILDLPDEMLRAIFNKLNMADMLYSLVDVNQRFDRLALDSLYIYHLDFSIEAFNNYNSSTYTHILDRICSKILPRINQKVTKLTVDPLSMERILGAIDYSQLHSLSFVNFEPKILSRHLTDKTMLHLLANQITHITVDINIEKTEISNESEPNIFEFILLYSTCLNDLTFFQKSSREYLAISSLNIPYGNSLSLSLIKLKINVNTFDDCLYLLNGCLPSLSTLIIRIKKIARSTLMINNTKELFKLKCFLLSTNRYTFDYDKQVVPLLCRMLNLEELTLFVSVIRTKSTYIDGNQLYDKVLNYMPRLNKFIFSIHTHISNEYSKKKIDLPSNNDIRNSFTKRGIQSIDIFADDKLINNRGNCHVYSLPYQFNDFLFMNSCFQGGRFDKVRLLSMDDIRPFEHELFQIISQDFPFLRTLIILNNIPQKNKQHHSSTLITFNHLFELDLFCVHNDYVIQFLSDKNTRLPCLTNLIIRYETLLIVTNNFTNNATRLNCSKIKSLVTHKLFVGSQDYHSYFPSLSLSTLVNCDYPKSFIDGNESNPPATLDYKTLLTMATQILSLLDQPTIKRQPLTIMNNDSINLTSHVNIPTTKSITFKENLSTILTDSIIEEIHHSDGRIRYGTHIYEFPNGQIEKHLPNGGRQEHILPVKTKNIYLTDGIIISMKTNGEKFIQHPNQTK</sequence>
<comment type="caution">
    <text evidence="2">The sequence shown here is derived from an EMBL/GenBank/DDBJ whole genome shotgun (WGS) entry which is preliminary data.</text>
</comment>
<reference evidence="2" key="1">
    <citation type="submission" date="2021-02" db="EMBL/GenBank/DDBJ databases">
        <authorList>
            <person name="Nowell W R."/>
        </authorList>
    </citation>
    <scope>NUCLEOTIDE SEQUENCE</scope>
</reference>
<proteinExistence type="predicted"/>
<protein>
    <recommendedName>
        <fullName evidence="1">F-box domain-containing protein</fullName>
    </recommendedName>
</protein>
<organism evidence="2 3">
    <name type="scientific">Rotaria sordida</name>
    <dbReference type="NCBI Taxonomy" id="392033"/>
    <lineage>
        <taxon>Eukaryota</taxon>
        <taxon>Metazoa</taxon>
        <taxon>Spiralia</taxon>
        <taxon>Gnathifera</taxon>
        <taxon>Rotifera</taxon>
        <taxon>Eurotatoria</taxon>
        <taxon>Bdelloidea</taxon>
        <taxon>Philodinida</taxon>
        <taxon>Philodinidae</taxon>
        <taxon>Rotaria</taxon>
    </lineage>
</organism>
<name>A0A819LUY4_9BILA</name>
<evidence type="ECO:0000259" key="1">
    <source>
        <dbReference type="PROSITE" id="PS50181"/>
    </source>
</evidence>
<evidence type="ECO:0000313" key="2">
    <source>
        <dbReference type="EMBL" id="CAF3966760.1"/>
    </source>
</evidence>
<dbReference type="InterPro" id="IPR047002">
    <property type="entry name" value="Tcp10_C_sf"/>
</dbReference>
<dbReference type="Gene3D" id="2.60.450.20">
    <property type="match status" value="1"/>
</dbReference>
<dbReference type="EMBL" id="CAJOBD010003807">
    <property type="protein sequence ID" value="CAF3966760.1"/>
    <property type="molecule type" value="Genomic_DNA"/>
</dbReference>
<feature type="domain" description="F-box" evidence="1">
    <location>
        <begin position="8"/>
        <end position="55"/>
    </location>
</feature>